<dbReference type="EMBL" id="JAATTO010000020">
    <property type="protein sequence ID" value="MBC9979681.1"/>
    <property type="molecule type" value="Genomic_DNA"/>
</dbReference>
<accession>A0ABR7U850</accession>
<sequence length="185" mass="20887">MTKADQIVVKEWSSRSEMLDRLRDKRVVVLKPSPEEANTFYNLELPPHYDDCRIIIFSTGHRAPLVTWLEPRSKLIVAFDSSVTKLDLASEKVEYSKELNGIVYEFLEVDSTGECIVLHQLGIDSISPDGDIKWSVHTGLVEDFARDGVDLIRLKIMDDRSLEVNLKTGIAVTVHQIDARPVLGP</sequence>
<organism evidence="1 2">
    <name type="scientific">Bradyrhizobium campsiandrae</name>
    <dbReference type="NCBI Taxonomy" id="1729892"/>
    <lineage>
        <taxon>Bacteria</taxon>
        <taxon>Pseudomonadati</taxon>
        <taxon>Pseudomonadota</taxon>
        <taxon>Alphaproteobacteria</taxon>
        <taxon>Hyphomicrobiales</taxon>
        <taxon>Nitrobacteraceae</taxon>
        <taxon>Bradyrhizobium</taxon>
    </lineage>
</organism>
<protein>
    <submittedName>
        <fullName evidence="1">Uncharacterized protein</fullName>
    </submittedName>
</protein>
<gene>
    <name evidence="1" type="ORF">HA482_15890</name>
</gene>
<dbReference type="RefSeq" id="WP_188106501.1">
    <property type="nucleotide sequence ID" value="NZ_JAANIH010000059.1"/>
</dbReference>
<name>A0ABR7U850_9BRAD</name>
<evidence type="ECO:0000313" key="1">
    <source>
        <dbReference type="EMBL" id="MBC9979681.1"/>
    </source>
</evidence>
<keyword evidence="2" id="KW-1185">Reference proteome</keyword>
<reference evidence="1 2" key="1">
    <citation type="journal article" date="2020" name="Arch. Microbiol.">
        <title>Bradyrhizobium campsiandrae sp. nov., a nitrogen-fixing bacterial strain isolated from a native leguminous tree from the Amazon adapted to flooded conditions.</title>
        <authorList>
            <person name="Cabral Michel D."/>
            <person name="Martins da Costa E."/>
            <person name="Azarias Guimaraes A."/>
            <person name="Soares de Carvalho T."/>
            <person name="Santos de Castro Caputo P."/>
            <person name="Willems A."/>
            <person name="de Souza Moreira F.M."/>
        </authorList>
    </citation>
    <scope>NUCLEOTIDE SEQUENCE [LARGE SCALE GENOMIC DNA]</scope>
    <source>
        <strain evidence="2">INPA 384B</strain>
    </source>
</reference>
<proteinExistence type="predicted"/>
<dbReference type="Proteomes" id="UP000639516">
    <property type="component" value="Unassembled WGS sequence"/>
</dbReference>
<comment type="caution">
    <text evidence="1">The sequence shown here is derived from an EMBL/GenBank/DDBJ whole genome shotgun (WGS) entry which is preliminary data.</text>
</comment>
<evidence type="ECO:0000313" key="2">
    <source>
        <dbReference type="Proteomes" id="UP000639516"/>
    </source>
</evidence>